<dbReference type="Gene3D" id="2.60.120.650">
    <property type="entry name" value="Cupin"/>
    <property type="match status" value="1"/>
</dbReference>
<dbReference type="SUPFAM" id="SSF51197">
    <property type="entry name" value="Clavaminate synthase-like"/>
    <property type="match status" value="1"/>
</dbReference>
<sequence>MATISAAPSDALATPLLDAEAHGLLQRISEQGGYAYVGMSALAAAGDSRAAEAAREMAWEQLHSGPWHSVLPVWRDAYSMACLHVAKFHYSNGDFKETLRVLDMGLIMGGLALRKDLESAIETASQRARASWGSEKAVEGSGKAKRDVVRHEPKIAEVRFNCKTTKSDKPMYTSSILADKQLLKNEAKTSKKFNTELEEPFLVLQVLPKKSLSCKIVEKRSALSFEGFLRDYFLPGSPVILSDCMAHWPARTMWNDMDYLKKVAGCRTIPVEVIIAFHQEEVAGYLFPAKSKDPVGKNYLCTEWKQELITFSEFLERIQSNDSNSTVPTYLAQHPLFDQACISSNAMLYGGSLVAPRALYDVLPAIEELRRDIVTPDYCFAGDGELRPLNAWFGPAGTVTPLHHDPHHNILAQANSKEELSTLRIRSPRLESLAEEMRWPLAACNTKEVIDKEKNFEESSPERRRQEKNTKKKKKVVGKKYIRLYPAALSEELYPHTESMLSNSSQVDLDNIDEKEYPEVQDLEFVDCILEEGEMLYIPPRWWHYVRSLTTSFSVSFWWTACESSPAS</sequence>
<feature type="compositionally biased region" description="Basic and acidic residues" evidence="9">
    <location>
        <begin position="452"/>
        <end position="469"/>
    </location>
</feature>
<organism evidence="11 12">
    <name type="scientific">Escallonia herrerae</name>
    <dbReference type="NCBI Taxonomy" id="1293975"/>
    <lineage>
        <taxon>Eukaryota</taxon>
        <taxon>Viridiplantae</taxon>
        <taxon>Streptophyta</taxon>
        <taxon>Embryophyta</taxon>
        <taxon>Tracheophyta</taxon>
        <taxon>Spermatophyta</taxon>
        <taxon>Magnoliopsida</taxon>
        <taxon>eudicotyledons</taxon>
        <taxon>Gunneridae</taxon>
        <taxon>Pentapetalae</taxon>
        <taxon>asterids</taxon>
        <taxon>campanulids</taxon>
        <taxon>Escalloniales</taxon>
        <taxon>Escalloniaceae</taxon>
        <taxon>Escallonia</taxon>
    </lineage>
</organism>
<dbReference type="GO" id="GO:0051213">
    <property type="term" value="F:dioxygenase activity"/>
    <property type="evidence" value="ECO:0007669"/>
    <property type="project" value="UniProtKB-KW"/>
</dbReference>
<proteinExistence type="inferred from homology"/>
<feature type="domain" description="JmjC" evidence="10">
    <location>
        <begin position="364"/>
        <end position="568"/>
    </location>
</feature>
<evidence type="ECO:0000256" key="4">
    <source>
        <dbReference type="ARBA" id="ARBA00022723"/>
    </source>
</evidence>
<dbReference type="Pfam" id="PF24472">
    <property type="entry name" value="ARM_KDM8_N"/>
    <property type="match status" value="1"/>
</dbReference>
<evidence type="ECO:0000256" key="3">
    <source>
        <dbReference type="ARBA" id="ARBA00006801"/>
    </source>
</evidence>
<keyword evidence="4" id="KW-0479">Metal-binding</keyword>
<evidence type="ECO:0000259" key="10">
    <source>
        <dbReference type="PROSITE" id="PS51184"/>
    </source>
</evidence>
<dbReference type="InterPro" id="IPR056520">
    <property type="entry name" value="ARM_KDM8_N"/>
</dbReference>
<dbReference type="GO" id="GO:0005634">
    <property type="term" value="C:nucleus"/>
    <property type="evidence" value="ECO:0007669"/>
    <property type="project" value="UniProtKB-SubCell"/>
</dbReference>
<dbReference type="Proteomes" id="UP001188597">
    <property type="component" value="Unassembled WGS sequence"/>
</dbReference>
<dbReference type="InterPro" id="IPR003347">
    <property type="entry name" value="JmjC_dom"/>
</dbReference>
<dbReference type="PANTHER" id="PTHR12461:SF105">
    <property type="entry name" value="HYPOXIA-INDUCIBLE FACTOR 1-ALPHA INHIBITOR"/>
    <property type="match status" value="1"/>
</dbReference>
<keyword evidence="6" id="KW-0560">Oxidoreductase</keyword>
<dbReference type="PANTHER" id="PTHR12461">
    <property type="entry name" value="HYPOXIA-INDUCIBLE FACTOR 1 ALPHA INHIBITOR-RELATED"/>
    <property type="match status" value="1"/>
</dbReference>
<dbReference type="EMBL" id="JAVXUP010000813">
    <property type="protein sequence ID" value="KAK3020435.1"/>
    <property type="molecule type" value="Genomic_DNA"/>
</dbReference>
<dbReference type="Pfam" id="PF13621">
    <property type="entry name" value="Cupin_8"/>
    <property type="match status" value="2"/>
</dbReference>
<name>A0AA88WD06_9ASTE</name>
<keyword evidence="7" id="KW-0408">Iron</keyword>
<dbReference type="GO" id="GO:0046872">
    <property type="term" value="F:metal ion binding"/>
    <property type="evidence" value="ECO:0007669"/>
    <property type="project" value="UniProtKB-KW"/>
</dbReference>
<keyword evidence="12" id="KW-1185">Reference proteome</keyword>
<feature type="region of interest" description="Disordered" evidence="9">
    <location>
        <begin position="452"/>
        <end position="473"/>
    </location>
</feature>
<evidence type="ECO:0000256" key="1">
    <source>
        <dbReference type="ARBA" id="ARBA00001954"/>
    </source>
</evidence>
<comment type="caution">
    <text evidence="11">The sequence shown here is derived from an EMBL/GenBank/DDBJ whole genome shotgun (WGS) entry which is preliminary data.</text>
</comment>
<evidence type="ECO:0000313" key="12">
    <source>
        <dbReference type="Proteomes" id="UP001188597"/>
    </source>
</evidence>
<dbReference type="SMART" id="SM00558">
    <property type="entry name" value="JmjC"/>
    <property type="match status" value="1"/>
</dbReference>
<protein>
    <recommendedName>
        <fullName evidence="10">JmjC domain-containing protein</fullName>
    </recommendedName>
</protein>
<evidence type="ECO:0000256" key="2">
    <source>
        <dbReference type="ARBA" id="ARBA00004123"/>
    </source>
</evidence>
<comment type="subcellular location">
    <subcellularLocation>
        <location evidence="2">Nucleus</location>
    </subcellularLocation>
</comment>
<dbReference type="InterPro" id="IPR041667">
    <property type="entry name" value="Cupin_8"/>
</dbReference>
<evidence type="ECO:0000256" key="5">
    <source>
        <dbReference type="ARBA" id="ARBA00022964"/>
    </source>
</evidence>
<evidence type="ECO:0000256" key="9">
    <source>
        <dbReference type="SAM" id="MobiDB-lite"/>
    </source>
</evidence>
<keyword evidence="8" id="KW-0539">Nucleus</keyword>
<reference evidence="11" key="1">
    <citation type="submission" date="2022-12" db="EMBL/GenBank/DDBJ databases">
        <title>Draft genome assemblies for two species of Escallonia (Escalloniales).</title>
        <authorList>
            <person name="Chanderbali A."/>
            <person name="Dervinis C."/>
            <person name="Anghel I."/>
            <person name="Soltis D."/>
            <person name="Soltis P."/>
            <person name="Zapata F."/>
        </authorList>
    </citation>
    <scope>NUCLEOTIDE SEQUENCE</scope>
    <source>
        <strain evidence="11">UCBG64.0493</strain>
        <tissue evidence="11">Leaf</tissue>
    </source>
</reference>
<comment type="cofactor">
    <cofactor evidence="1">
        <name>Fe(2+)</name>
        <dbReference type="ChEBI" id="CHEBI:29033"/>
    </cofactor>
</comment>
<dbReference type="AlphaFoldDB" id="A0AA88WD06"/>
<evidence type="ECO:0000256" key="8">
    <source>
        <dbReference type="ARBA" id="ARBA00023242"/>
    </source>
</evidence>
<evidence type="ECO:0000256" key="7">
    <source>
        <dbReference type="ARBA" id="ARBA00023004"/>
    </source>
</evidence>
<comment type="similarity">
    <text evidence="3">Belongs to the JARID1 histone demethylase family.</text>
</comment>
<accession>A0AA88WD06</accession>
<gene>
    <name evidence="11" type="ORF">RJ639_047559</name>
</gene>
<evidence type="ECO:0000313" key="11">
    <source>
        <dbReference type="EMBL" id="KAK3020435.1"/>
    </source>
</evidence>
<dbReference type="PROSITE" id="PS51184">
    <property type="entry name" value="JMJC"/>
    <property type="match status" value="1"/>
</dbReference>
<evidence type="ECO:0000256" key="6">
    <source>
        <dbReference type="ARBA" id="ARBA00023002"/>
    </source>
</evidence>
<keyword evidence="5" id="KW-0223">Dioxygenase</keyword>